<gene>
    <name evidence="1" type="primary">Acey_s0131.g1652</name>
    <name evidence="1" type="ORF">Y032_0131g1652</name>
</gene>
<dbReference type="Proteomes" id="UP000024635">
    <property type="component" value="Unassembled WGS sequence"/>
</dbReference>
<reference evidence="2" key="1">
    <citation type="journal article" date="2015" name="Nat. Genet.">
        <title>The genome and transcriptome of the zoonotic hookworm Ancylostoma ceylanicum identify infection-specific gene families.</title>
        <authorList>
            <person name="Schwarz E.M."/>
            <person name="Hu Y."/>
            <person name="Antoshechkin I."/>
            <person name="Miller M.M."/>
            <person name="Sternberg P.W."/>
            <person name="Aroian R.V."/>
        </authorList>
    </citation>
    <scope>NUCLEOTIDE SEQUENCE</scope>
    <source>
        <strain evidence="2">HY135</strain>
    </source>
</reference>
<accession>A0A016T693</accession>
<protein>
    <submittedName>
        <fullName evidence="1">Uncharacterized protein</fullName>
    </submittedName>
</protein>
<evidence type="ECO:0000313" key="1">
    <source>
        <dbReference type="EMBL" id="EYB98488.1"/>
    </source>
</evidence>
<proteinExistence type="predicted"/>
<evidence type="ECO:0000313" key="2">
    <source>
        <dbReference type="Proteomes" id="UP000024635"/>
    </source>
</evidence>
<dbReference type="EMBL" id="JARK01001467">
    <property type="protein sequence ID" value="EYB98488.1"/>
    <property type="molecule type" value="Genomic_DNA"/>
</dbReference>
<keyword evidence="2" id="KW-1185">Reference proteome</keyword>
<sequence length="90" mass="10407">MTRATYIHSARDDSWNDVREEKNTGKCASIGEGDKKNRQKARSLHYRRVWNRLYQASARAAHQTHASIHERFSMKTDQRGMCIPCDPLCG</sequence>
<dbReference type="AlphaFoldDB" id="A0A016T693"/>
<name>A0A016T693_9BILA</name>
<organism evidence="1 2">
    <name type="scientific">Ancylostoma ceylanicum</name>
    <dbReference type="NCBI Taxonomy" id="53326"/>
    <lineage>
        <taxon>Eukaryota</taxon>
        <taxon>Metazoa</taxon>
        <taxon>Ecdysozoa</taxon>
        <taxon>Nematoda</taxon>
        <taxon>Chromadorea</taxon>
        <taxon>Rhabditida</taxon>
        <taxon>Rhabditina</taxon>
        <taxon>Rhabditomorpha</taxon>
        <taxon>Strongyloidea</taxon>
        <taxon>Ancylostomatidae</taxon>
        <taxon>Ancylostomatinae</taxon>
        <taxon>Ancylostoma</taxon>
    </lineage>
</organism>
<comment type="caution">
    <text evidence="1">The sequence shown here is derived from an EMBL/GenBank/DDBJ whole genome shotgun (WGS) entry which is preliminary data.</text>
</comment>